<feature type="binding site" evidence="9">
    <location>
        <position position="222"/>
    </location>
    <ligand>
        <name>Mn(2+)</name>
        <dbReference type="ChEBI" id="CHEBI:29035"/>
    </ligand>
</feature>
<dbReference type="Gene3D" id="1.10.1740.10">
    <property type="match status" value="1"/>
</dbReference>
<feature type="binding site" evidence="9">
    <location>
        <position position="12"/>
    </location>
    <ligand>
        <name>NADPH</name>
        <dbReference type="ChEBI" id="CHEBI:57783"/>
    </ligand>
</feature>
<dbReference type="PANTHER" id="PTHR30525">
    <property type="entry name" value="1-DEOXY-D-XYLULOSE 5-PHOSPHATE REDUCTOISOMERASE"/>
    <property type="match status" value="1"/>
</dbReference>
<dbReference type="Gene3D" id="3.40.50.720">
    <property type="entry name" value="NAD(P)-binding Rossmann-like Domain"/>
    <property type="match status" value="1"/>
</dbReference>
<keyword evidence="14" id="KW-1185">Reference proteome</keyword>
<evidence type="ECO:0000256" key="1">
    <source>
        <dbReference type="ARBA" id="ARBA00005094"/>
    </source>
</evidence>
<feature type="binding site" evidence="9">
    <location>
        <position position="128"/>
    </location>
    <ligand>
        <name>1-deoxy-D-xylulose 5-phosphate</name>
        <dbReference type="ChEBI" id="CHEBI:57792"/>
    </ligand>
</feature>
<dbReference type="AlphaFoldDB" id="A0A399RE76"/>
<dbReference type="SUPFAM" id="SSF69055">
    <property type="entry name" value="1-deoxy-D-xylulose-5-phosphate reductoisomerase, C-terminal domain"/>
    <property type="match status" value="1"/>
</dbReference>
<dbReference type="SUPFAM" id="SSF55347">
    <property type="entry name" value="Glyceraldehyde-3-phosphate dehydrogenase-like, C-terminal domain"/>
    <property type="match status" value="1"/>
</dbReference>
<dbReference type="UniPathway" id="UPA00056">
    <property type="reaction ID" value="UER00092"/>
</dbReference>
<dbReference type="FunFam" id="3.40.50.720:FF:000045">
    <property type="entry name" value="1-deoxy-D-xylulose 5-phosphate reductoisomerase"/>
    <property type="match status" value="1"/>
</dbReference>
<dbReference type="GO" id="GO:0016853">
    <property type="term" value="F:isomerase activity"/>
    <property type="evidence" value="ECO:0007669"/>
    <property type="project" value="UniProtKB-KW"/>
</dbReference>
<feature type="domain" description="DXP reductoisomerase C-terminal" evidence="12">
    <location>
        <begin position="262"/>
        <end position="384"/>
    </location>
</feature>
<feature type="binding site" evidence="9">
    <location>
        <position position="206"/>
    </location>
    <ligand>
        <name>NADPH</name>
        <dbReference type="ChEBI" id="CHEBI:57783"/>
    </ligand>
</feature>
<feature type="binding site" evidence="9">
    <location>
        <position position="11"/>
    </location>
    <ligand>
        <name>NADPH</name>
        <dbReference type="ChEBI" id="CHEBI:57783"/>
    </ligand>
</feature>
<gene>
    <name evidence="9" type="primary">dxr</name>
    <name evidence="13" type="ORF">D1223_11800</name>
</gene>
<evidence type="ECO:0000313" key="14">
    <source>
        <dbReference type="Proteomes" id="UP000266385"/>
    </source>
</evidence>
<feature type="binding site" evidence="9">
    <location>
        <position position="213"/>
    </location>
    <ligand>
        <name>1-deoxy-D-xylulose 5-phosphate</name>
        <dbReference type="ChEBI" id="CHEBI:57792"/>
    </ligand>
</feature>
<evidence type="ECO:0000259" key="12">
    <source>
        <dbReference type="Pfam" id="PF13288"/>
    </source>
</evidence>
<dbReference type="EC" id="1.1.1.267" evidence="9"/>
<feature type="binding site" evidence="9">
    <location>
        <position position="177"/>
    </location>
    <ligand>
        <name>1-deoxy-D-xylulose 5-phosphate</name>
        <dbReference type="ChEBI" id="CHEBI:57792"/>
    </ligand>
</feature>
<dbReference type="GO" id="GO:0030604">
    <property type="term" value="F:1-deoxy-D-xylulose-5-phosphate reductoisomerase activity"/>
    <property type="evidence" value="ECO:0007669"/>
    <property type="project" value="UniProtKB-UniRule"/>
</dbReference>
<feature type="binding site" evidence="9">
    <location>
        <position position="154"/>
    </location>
    <ligand>
        <name>1-deoxy-D-xylulose 5-phosphate</name>
        <dbReference type="ChEBI" id="CHEBI:57792"/>
    </ligand>
</feature>
<evidence type="ECO:0000256" key="8">
    <source>
        <dbReference type="ARBA" id="ARBA00048543"/>
    </source>
</evidence>
<feature type="domain" description="1-deoxy-D-xylulose 5-phosphate reductoisomerase C-terminal" evidence="11">
    <location>
        <begin position="149"/>
        <end position="230"/>
    </location>
</feature>
<dbReference type="InterPro" id="IPR013644">
    <property type="entry name" value="DXP_reductoisomerase_C"/>
</dbReference>
<dbReference type="InterPro" id="IPR036169">
    <property type="entry name" value="DXPR_C_sf"/>
</dbReference>
<feature type="binding site" evidence="9">
    <location>
        <position position="222"/>
    </location>
    <ligand>
        <name>1-deoxy-D-xylulose 5-phosphate</name>
        <dbReference type="ChEBI" id="CHEBI:57792"/>
    </ligand>
</feature>
<dbReference type="GO" id="GO:0030145">
    <property type="term" value="F:manganese ion binding"/>
    <property type="evidence" value="ECO:0007669"/>
    <property type="project" value="TreeGrafter"/>
</dbReference>
<accession>A0A399RE76</accession>
<evidence type="ECO:0000313" key="13">
    <source>
        <dbReference type="EMBL" id="RIJ28092.1"/>
    </source>
</evidence>
<dbReference type="GO" id="GO:0070402">
    <property type="term" value="F:NADPH binding"/>
    <property type="evidence" value="ECO:0007669"/>
    <property type="project" value="InterPro"/>
</dbReference>
<dbReference type="GO" id="GO:0051484">
    <property type="term" value="P:isopentenyl diphosphate biosynthetic process, methylerythritol 4-phosphate pathway involved in terpenoid biosynthetic process"/>
    <property type="evidence" value="ECO:0007669"/>
    <property type="project" value="UniProtKB-ARBA"/>
</dbReference>
<evidence type="ECO:0000256" key="7">
    <source>
        <dbReference type="ARBA" id="ARBA00023229"/>
    </source>
</evidence>
<feature type="binding site" evidence="9">
    <location>
        <position position="218"/>
    </location>
    <ligand>
        <name>1-deoxy-D-xylulose 5-phosphate</name>
        <dbReference type="ChEBI" id="CHEBI:57792"/>
    </ligand>
</feature>
<reference evidence="13 14" key="1">
    <citation type="submission" date="2018-08" db="EMBL/GenBank/DDBJ databases">
        <title>Henriciella mobilis sp. nov., isolated from seawater.</title>
        <authorList>
            <person name="Cheng H."/>
            <person name="Wu Y.-H."/>
            <person name="Xu X.-W."/>
            <person name="Guo L.-L."/>
        </authorList>
    </citation>
    <scope>NUCLEOTIDE SEQUENCE [LARGE SCALE GENOMIC DNA]</scope>
    <source>
        <strain evidence="13 14">JN25</strain>
    </source>
</reference>
<protein>
    <recommendedName>
        <fullName evidence="9">1-deoxy-D-xylulose 5-phosphate reductoisomerase</fullName>
        <shortName evidence="9">DXP reductoisomerase</shortName>
        <ecNumber evidence="9">1.1.1.267</ecNumber>
    </recommendedName>
    <alternativeName>
        <fullName evidence="9">1-deoxyxylulose-5-phosphate reductoisomerase</fullName>
    </alternativeName>
    <alternativeName>
        <fullName evidence="9">2-C-methyl-D-erythritol 4-phosphate synthase</fullName>
    </alternativeName>
</protein>
<feature type="binding site" evidence="9">
    <location>
        <position position="155"/>
    </location>
    <ligand>
        <name>Mn(2+)</name>
        <dbReference type="ChEBI" id="CHEBI:29035"/>
    </ligand>
</feature>
<comment type="similarity">
    <text evidence="2 9">Belongs to the DXR family.</text>
</comment>
<feature type="domain" description="1-deoxy-D-xylulose 5-phosphate reductoisomerase N-terminal" evidence="10">
    <location>
        <begin position="5"/>
        <end position="135"/>
    </location>
</feature>
<evidence type="ECO:0000256" key="4">
    <source>
        <dbReference type="ARBA" id="ARBA00022857"/>
    </source>
</evidence>
<keyword evidence="6 9" id="KW-0464">Manganese</keyword>
<comment type="caution">
    <text evidence="13">The sequence shown here is derived from an EMBL/GenBank/DDBJ whole genome shotgun (WGS) entry which is preliminary data.</text>
</comment>
<dbReference type="EMBL" id="QWFX01000013">
    <property type="protein sequence ID" value="RIJ28092.1"/>
    <property type="molecule type" value="Genomic_DNA"/>
</dbReference>
<evidence type="ECO:0000256" key="3">
    <source>
        <dbReference type="ARBA" id="ARBA00022723"/>
    </source>
</evidence>
<feature type="binding site" evidence="9">
    <location>
        <position position="219"/>
    </location>
    <ligand>
        <name>1-deoxy-D-xylulose 5-phosphate</name>
        <dbReference type="ChEBI" id="CHEBI:57792"/>
    </ligand>
</feature>
<dbReference type="Proteomes" id="UP000266385">
    <property type="component" value="Unassembled WGS sequence"/>
</dbReference>
<proteinExistence type="inferred from homology"/>
<feature type="binding site" evidence="9">
    <location>
        <position position="129"/>
    </location>
    <ligand>
        <name>NADPH</name>
        <dbReference type="ChEBI" id="CHEBI:57783"/>
    </ligand>
</feature>
<evidence type="ECO:0000256" key="5">
    <source>
        <dbReference type="ARBA" id="ARBA00023002"/>
    </source>
</evidence>
<dbReference type="InterPro" id="IPR026877">
    <property type="entry name" value="DXPR_C"/>
</dbReference>
<dbReference type="InterPro" id="IPR036291">
    <property type="entry name" value="NAD(P)-bd_dom_sf"/>
</dbReference>
<keyword evidence="9" id="KW-0460">Magnesium</keyword>
<comment type="caution">
    <text evidence="9">Lacks conserved residue(s) required for the propagation of feature annotation.</text>
</comment>
<evidence type="ECO:0000256" key="6">
    <source>
        <dbReference type="ARBA" id="ARBA00023211"/>
    </source>
</evidence>
<dbReference type="Pfam" id="PF13288">
    <property type="entry name" value="DXPR_C"/>
    <property type="match status" value="1"/>
</dbReference>
<feature type="binding site" evidence="9">
    <location>
        <position position="13"/>
    </location>
    <ligand>
        <name>NADPH</name>
        <dbReference type="ChEBI" id="CHEBI:57783"/>
    </ligand>
</feature>
<dbReference type="OrthoDB" id="9806546at2"/>
<evidence type="ECO:0000259" key="11">
    <source>
        <dbReference type="Pfam" id="PF08436"/>
    </source>
</evidence>
<dbReference type="NCBIfam" id="TIGR00243">
    <property type="entry name" value="Dxr"/>
    <property type="match status" value="1"/>
</dbReference>
<dbReference type="HAMAP" id="MF_00183">
    <property type="entry name" value="DXP_reductoisom"/>
    <property type="match status" value="1"/>
</dbReference>
<sequence>MTMRVSIMGSTGSVGRSALSVMAHAGSVSEDPVFSIDTLTANSDVDTLARQSITYNARLAVVADDRAYKELKSQLAGTGIEVAAGADAIAEAAARPVDRLLAAIVGIAGLRSTYSALKAGNSVALANKESMVCAGPLLKRVAQKTGAHIIPTDSEHNAMFQVLERQEDVEKLVLTASGGPFLKTPLANLHNVTPEQACAHPRWSMGRKISVDSATFMNKALELIEAAYLFEMPQQRIDVLVHPQSIIHSLVAYRDGSVLAQLGSPDMKTPIAHALSWPERRLPTDVERLNLVDLAQLDFLAVDDARFPAIRLARQALDEGGGAPTVMNAANECAVEAFLNGRCRFTDISDVVEAALGDRSLSGVSAGDAASLDDIIALDAEVRQRSGRLIAEASLRTGSEVE</sequence>
<feature type="binding site" evidence="9">
    <location>
        <position position="200"/>
    </location>
    <ligand>
        <name>1-deoxy-D-xylulose 5-phosphate</name>
        <dbReference type="ChEBI" id="CHEBI:57792"/>
    </ligand>
</feature>
<evidence type="ECO:0000256" key="2">
    <source>
        <dbReference type="ARBA" id="ARBA00006825"/>
    </source>
</evidence>
<dbReference type="PANTHER" id="PTHR30525:SF0">
    <property type="entry name" value="1-DEOXY-D-XYLULOSE 5-PHOSPHATE REDUCTOISOMERASE, CHLOROPLASTIC"/>
    <property type="match status" value="1"/>
</dbReference>
<keyword evidence="4 9" id="KW-0521">NADP</keyword>
<comment type="pathway">
    <text evidence="1 9">Isoprenoid biosynthesis; isopentenyl diphosphate biosynthesis via DXP pathway; isopentenyl diphosphate from 1-deoxy-D-xylulose 5-phosphate: step 1/6.</text>
</comment>
<keyword evidence="5 9" id="KW-0560">Oxidoreductase</keyword>
<name>A0A399RE76_9PROT</name>
<dbReference type="Pfam" id="PF08436">
    <property type="entry name" value="DXP_redisom_C"/>
    <property type="match status" value="1"/>
</dbReference>
<organism evidence="13 14">
    <name type="scientific">Henriciella mobilis</name>
    <dbReference type="NCBI Taxonomy" id="2305467"/>
    <lineage>
        <taxon>Bacteria</taxon>
        <taxon>Pseudomonadati</taxon>
        <taxon>Pseudomonadota</taxon>
        <taxon>Alphaproteobacteria</taxon>
        <taxon>Hyphomonadales</taxon>
        <taxon>Hyphomonadaceae</taxon>
        <taxon>Henriciella</taxon>
    </lineage>
</organism>
<feature type="binding site" evidence="9">
    <location>
        <position position="153"/>
    </location>
    <ligand>
        <name>Mn(2+)</name>
        <dbReference type="ChEBI" id="CHEBI:29035"/>
    </ligand>
</feature>
<comment type="function">
    <text evidence="9">Catalyzes the NADPH-dependent rearrangement and reduction of 1-deoxy-D-xylulose-5-phosphate (DXP) to 2-C-methyl-D-erythritol 4-phosphate (MEP).</text>
</comment>
<feature type="binding site" evidence="9">
    <location>
        <position position="14"/>
    </location>
    <ligand>
        <name>NADPH</name>
        <dbReference type="ChEBI" id="CHEBI:57783"/>
    </ligand>
</feature>
<dbReference type="RefSeq" id="WP_119376627.1">
    <property type="nucleotide sequence ID" value="NZ_QWFX01000013.1"/>
</dbReference>
<dbReference type="PIRSF" id="PIRSF006205">
    <property type="entry name" value="Dxp_reductismrs"/>
    <property type="match status" value="1"/>
</dbReference>
<keyword evidence="7 9" id="KW-0414">Isoprene biosynthesis</keyword>
<keyword evidence="13" id="KW-0413">Isomerase</keyword>
<keyword evidence="3 9" id="KW-0479">Metal-binding</keyword>
<dbReference type="SUPFAM" id="SSF51735">
    <property type="entry name" value="NAD(P)-binding Rossmann-fold domains"/>
    <property type="match status" value="1"/>
</dbReference>
<evidence type="ECO:0000256" key="9">
    <source>
        <dbReference type="HAMAP-Rule" id="MF_00183"/>
    </source>
</evidence>
<feature type="binding site" evidence="9">
    <location>
        <position position="155"/>
    </location>
    <ligand>
        <name>1-deoxy-D-xylulose 5-phosphate</name>
        <dbReference type="ChEBI" id="CHEBI:57792"/>
    </ligand>
</feature>
<comment type="catalytic activity">
    <reaction evidence="8">
        <text>2-C-methyl-D-erythritol 4-phosphate + NADP(+) = 1-deoxy-D-xylulose 5-phosphate + NADPH + H(+)</text>
        <dbReference type="Rhea" id="RHEA:13717"/>
        <dbReference type="ChEBI" id="CHEBI:15378"/>
        <dbReference type="ChEBI" id="CHEBI:57783"/>
        <dbReference type="ChEBI" id="CHEBI:57792"/>
        <dbReference type="ChEBI" id="CHEBI:58262"/>
        <dbReference type="ChEBI" id="CHEBI:58349"/>
        <dbReference type="EC" id="1.1.1.267"/>
    </reaction>
    <physiologicalReaction direction="right-to-left" evidence="8">
        <dbReference type="Rhea" id="RHEA:13719"/>
    </physiologicalReaction>
</comment>
<dbReference type="InterPro" id="IPR003821">
    <property type="entry name" value="DXP_reductoisomerase"/>
</dbReference>
<feature type="binding site" evidence="9">
    <location>
        <position position="127"/>
    </location>
    <ligand>
        <name>NADPH</name>
        <dbReference type="ChEBI" id="CHEBI:57783"/>
    </ligand>
</feature>
<dbReference type="InterPro" id="IPR013512">
    <property type="entry name" value="DXP_reductoisomerase_N"/>
</dbReference>
<dbReference type="Pfam" id="PF02670">
    <property type="entry name" value="DXP_reductoisom"/>
    <property type="match status" value="1"/>
</dbReference>
<evidence type="ECO:0000259" key="10">
    <source>
        <dbReference type="Pfam" id="PF02670"/>
    </source>
</evidence>
<comment type="cofactor">
    <cofactor evidence="9">
        <name>Mg(2+)</name>
        <dbReference type="ChEBI" id="CHEBI:18420"/>
    </cofactor>
    <cofactor evidence="9">
        <name>Mn(2+)</name>
        <dbReference type="ChEBI" id="CHEBI:29035"/>
    </cofactor>
</comment>